<keyword evidence="2" id="KW-1185">Reference proteome</keyword>
<sequence length="56" mass="6484">MFQSLIGFKINWNLFSHRRNCCSEGFQSLIGFKINWNAWHSGEISNISVVSIPNRV</sequence>
<accession>B0JKZ3</accession>
<reference evidence="1 2" key="1">
    <citation type="journal article" date="2007" name="DNA Res.">
        <title>Complete genomic structure of the bloom-forming toxic cyanobacterium Microcystis aeruginosa NIES-843.</title>
        <authorList>
            <person name="Kaneko T."/>
            <person name="Nakajima N."/>
            <person name="Okamoto S."/>
            <person name="Suzuki I."/>
            <person name="Tanabe Y."/>
            <person name="Tamaoki M."/>
            <person name="Nakamura Y."/>
            <person name="Kasai F."/>
            <person name="Watanabe A."/>
            <person name="Kawashima K."/>
            <person name="Kishida Y."/>
            <person name="Ono A."/>
            <person name="Shimizu Y."/>
            <person name="Takahashi C."/>
            <person name="Minami C."/>
            <person name="Fujishiro T."/>
            <person name="Kohara M."/>
            <person name="Katoh M."/>
            <person name="Nakazaki N."/>
            <person name="Nakayama S."/>
            <person name="Yamada M."/>
            <person name="Tabata S."/>
            <person name="Watanabe M.M."/>
        </authorList>
    </citation>
    <scope>NUCLEOTIDE SEQUENCE [LARGE SCALE GENOMIC DNA]</scope>
    <source>
        <strain evidence="2">NIES-843 / IAM M-247</strain>
    </source>
</reference>
<dbReference type="HOGENOM" id="CLU_209764_0_0_3"/>
<dbReference type="Proteomes" id="UP000001510">
    <property type="component" value="Chromosome"/>
</dbReference>
<evidence type="ECO:0000313" key="2">
    <source>
        <dbReference type="Proteomes" id="UP000001510"/>
    </source>
</evidence>
<gene>
    <name evidence="1" type="ordered locus">MAE_31100</name>
</gene>
<name>B0JKZ3_MICAN</name>
<proteinExistence type="predicted"/>
<dbReference type="EnsemblBacteria" id="BAG02932">
    <property type="protein sequence ID" value="BAG02932"/>
    <property type="gene ID" value="MAE_31100"/>
</dbReference>
<organism evidence="1 2">
    <name type="scientific">Microcystis aeruginosa (strain NIES-843 / IAM M-2473)</name>
    <dbReference type="NCBI Taxonomy" id="449447"/>
    <lineage>
        <taxon>Bacteria</taxon>
        <taxon>Bacillati</taxon>
        <taxon>Cyanobacteriota</taxon>
        <taxon>Cyanophyceae</taxon>
        <taxon>Oscillatoriophycideae</taxon>
        <taxon>Chroococcales</taxon>
        <taxon>Microcystaceae</taxon>
        <taxon>Microcystis</taxon>
    </lineage>
</organism>
<dbReference type="EMBL" id="AP009552">
    <property type="protein sequence ID" value="BAG02932.1"/>
    <property type="molecule type" value="Genomic_DNA"/>
</dbReference>
<dbReference type="PaxDb" id="449447-MAE_31100"/>
<protein>
    <submittedName>
        <fullName evidence="1">Uncharacterized protein</fullName>
    </submittedName>
</protein>
<dbReference type="KEGG" id="mar:MAE_31100"/>
<dbReference type="AlphaFoldDB" id="B0JKZ3"/>
<evidence type="ECO:0000313" key="1">
    <source>
        <dbReference type="EMBL" id="BAG02932.1"/>
    </source>
</evidence>